<protein>
    <recommendedName>
        <fullName evidence="2">TraD/TraG TraM recognition site domain-containing protein</fullName>
    </recommendedName>
</protein>
<gene>
    <name evidence="4" type="ORF">AFERRI_20298</name>
    <name evidence="3" type="ORF">AFERRI_600186</name>
</gene>
<feature type="transmembrane region" description="Helical" evidence="1">
    <location>
        <begin position="125"/>
        <end position="144"/>
    </location>
</feature>
<dbReference type="CDD" id="cd01127">
    <property type="entry name" value="TrwB_TraG_TraD_VirD4"/>
    <property type="match status" value="1"/>
</dbReference>
<dbReference type="EMBL" id="LT841305">
    <property type="protein sequence ID" value="SMH65516.1"/>
    <property type="molecule type" value="Genomic_DNA"/>
</dbReference>
<dbReference type="Proteomes" id="UP000193925">
    <property type="component" value="Chromosome AFERRI"/>
</dbReference>
<keyword evidence="1" id="KW-0472">Membrane</keyword>
<evidence type="ECO:0000313" key="4">
    <source>
        <dbReference type="EMBL" id="SMH65516.1"/>
    </source>
</evidence>
<feature type="domain" description="TraD/TraG TraM recognition site" evidence="2">
    <location>
        <begin position="428"/>
        <end position="537"/>
    </location>
</feature>
<evidence type="ECO:0000313" key="3">
    <source>
        <dbReference type="EMBL" id="CDQ11960.1"/>
    </source>
</evidence>
<reference evidence="3" key="1">
    <citation type="submission" date="2014-03" db="EMBL/GenBank/DDBJ databases">
        <authorList>
            <person name="Genoscope - CEA"/>
        </authorList>
    </citation>
    <scope>NUCLEOTIDE SEQUENCE [LARGE SCALE GENOMIC DNA]</scope>
    <source>
        <strain evidence="3">CF27</strain>
    </source>
</reference>
<feature type="transmembrane region" description="Helical" evidence="1">
    <location>
        <begin position="49"/>
        <end position="70"/>
    </location>
</feature>
<keyword evidence="1" id="KW-0812">Transmembrane</keyword>
<dbReference type="InterPro" id="IPR027417">
    <property type="entry name" value="P-loop_NTPase"/>
</dbReference>
<organism evidence="3">
    <name type="scientific">Acidithiobacillus ferrivorans</name>
    <dbReference type="NCBI Taxonomy" id="160808"/>
    <lineage>
        <taxon>Bacteria</taxon>
        <taxon>Pseudomonadati</taxon>
        <taxon>Pseudomonadota</taxon>
        <taxon>Acidithiobacillia</taxon>
        <taxon>Acidithiobacillales</taxon>
        <taxon>Acidithiobacillaceae</taxon>
        <taxon>Acidithiobacillus</taxon>
    </lineage>
</organism>
<dbReference type="EMBL" id="CCCS020000057">
    <property type="protein sequence ID" value="CDQ11960.1"/>
    <property type="molecule type" value="Genomic_DNA"/>
</dbReference>
<dbReference type="SUPFAM" id="SSF52540">
    <property type="entry name" value="P-loop containing nucleoside triphosphate hydrolases"/>
    <property type="match status" value="1"/>
</dbReference>
<dbReference type="AlphaFoldDB" id="A0A060UU97"/>
<keyword evidence="1" id="KW-1133">Transmembrane helix</keyword>
<evidence type="ECO:0000256" key="1">
    <source>
        <dbReference type="SAM" id="Phobius"/>
    </source>
</evidence>
<reference evidence="3" key="2">
    <citation type="submission" date="2014-07" db="EMBL/GenBank/DDBJ databases">
        <title>Initial genome analysis of the psychrotolerant acidophile Acidithiobacillus ferrivorans CF27: insights into iron and sulfur oxidation pathways and into biofilm formation.</title>
        <authorList>
            <person name="Talla E."/>
            <person name="Hedrich S."/>
            <person name="Mangenot S."/>
            <person name="Ji B."/>
            <person name="Johnson D.B."/>
            <person name="Barbe V."/>
            <person name="Bonnefoy V."/>
        </authorList>
    </citation>
    <scope>NUCLEOTIDE SEQUENCE [LARGE SCALE GENOMIC DNA]</scope>
    <source>
        <strain evidence="3">CF27</strain>
    </source>
</reference>
<dbReference type="InterPro" id="IPR032689">
    <property type="entry name" value="TraG-D_C"/>
</dbReference>
<dbReference type="Pfam" id="PF12696">
    <property type="entry name" value="TraG-D_C"/>
    <property type="match status" value="1"/>
</dbReference>
<evidence type="ECO:0000313" key="5">
    <source>
        <dbReference type="Proteomes" id="UP000193925"/>
    </source>
</evidence>
<name>A0A060UU97_9PROT</name>
<reference evidence="4 5" key="3">
    <citation type="submission" date="2017-03" db="EMBL/GenBank/DDBJ databases">
        <authorList>
            <person name="Regsiter A."/>
            <person name="William W."/>
        </authorList>
    </citation>
    <scope>NUCLEOTIDE SEQUENCE [LARGE SCALE GENOMIC DNA]</scope>
    <source>
        <strain evidence="4">PRJEB5721</strain>
    </source>
</reference>
<dbReference type="Gene3D" id="3.40.50.300">
    <property type="entry name" value="P-loop containing nucleotide triphosphate hydrolases"/>
    <property type="match status" value="1"/>
</dbReference>
<keyword evidence="5" id="KW-1185">Reference proteome</keyword>
<accession>A0A060UU97</accession>
<evidence type="ECO:0000259" key="2">
    <source>
        <dbReference type="Pfam" id="PF12696"/>
    </source>
</evidence>
<proteinExistence type="predicted"/>
<sequence>MTSTKGQRIHAAVIAAATAAGGWWSYNVLAAVLHSPAYTGQTGGGVDPWAFAGAVAAATALLGGAADYAVSHARTLGRLILPSAEPEPENTRYKLPPRPVPGETFALVLGEDHGTKQGYSRRPRWYSLPALGLCTGAFVVGPPGTGKTAGVLRPALDQLFAHQAAEAGQKMAGLIMDYKASLVPPVREAAARNGRMDDLLLIGPAHGVRWNPLHAPELEPRVLAGRILAVLENMSGQSSKGDTAWIVDNASRVAEHAIGIVRTATGYVTLQDVHEFITGLSANLDNAAEDETPARAADAFLVPYDALFKSNGGDNIAYQHHRCYFVQEFAGIESRYRTIYINELQRVTQYFVDPKYTELYSPREAEINYPGAAEAIDRGLVTVLDATVDKYGSLATMLGIFLKLDFQRAAIGRPQRHRDDPAYNFTRPLLFLCDEYQEFATTGEQGDDSFYAVCRESKVISIVATQSRASLVRRLGEDRTKVLLASLRTKIFLALSDPSDAEWAAKVCGEDWGEIENTSINESVSGASLTAGGGFLGKDTTVSQNYSLNRQKVNRFEPAAFRDLPAFSAIVSGFDGAAALPPARIYLKPYFRPEGETYREFSQGFGK</sequence>
<dbReference type="RefSeq" id="WP_035195233.1">
    <property type="nucleotide sequence ID" value="NZ_CCCS020000057.1"/>
</dbReference>